<dbReference type="PIRSF" id="PIRSF006060">
    <property type="entry name" value="AA_transporter"/>
    <property type="match status" value="1"/>
</dbReference>
<feature type="transmembrane region" description="Helical" evidence="6">
    <location>
        <begin position="421"/>
        <end position="444"/>
    </location>
</feature>
<dbReference type="Pfam" id="PF13520">
    <property type="entry name" value="AA_permease_2"/>
    <property type="match status" value="1"/>
</dbReference>
<evidence type="ECO:0000256" key="4">
    <source>
        <dbReference type="ARBA" id="ARBA00022989"/>
    </source>
</evidence>
<dbReference type="GO" id="GO:0005886">
    <property type="term" value="C:plasma membrane"/>
    <property type="evidence" value="ECO:0007669"/>
    <property type="project" value="UniProtKB-SubCell"/>
</dbReference>
<feature type="transmembrane region" description="Helical" evidence="6">
    <location>
        <begin position="12"/>
        <end position="36"/>
    </location>
</feature>
<gene>
    <name evidence="7" type="ORF">SFLOR_v1c09120</name>
</gene>
<accession>A0A2K8SGM0</accession>
<evidence type="ECO:0000256" key="3">
    <source>
        <dbReference type="ARBA" id="ARBA00022692"/>
    </source>
</evidence>
<reference evidence="7 8" key="1">
    <citation type="submission" date="2017-12" db="EMBL/GenBank/DDBJ databases">
        <title>Complete genome sequence of Spiroplasma floricola 23-6 (ATCC 29989).</title>
        <authorList>
            <person name="Tsai Y.-M."/>
            <person name="Wu P.-S."/>
            <person name="Lo W.-S."/>
            <person name="Kuo C.-H."/>
        </authorList>
    </citation>
    <scope>NUCLEOTIDE SEQUENCE [LARGE SCALE GENOMIC DNA]</scope>
    <source>
        <strain evidence="7 8">23-6</strain>
    </source>
</reference>
<feature type="transmembrane region" description="Helical" evidence="6">
    <location>
        <begin position="146"/>
        <end position="167"/>
    </location>
</feature>
<feature type="transmembrane region" description="Helical" evidence="6">
    <location>
        <begin position="219"/>
        <end position="240"/>
    </location>
</feature>
<evidence type="ECO:0000256" key="5">
    <source>
        <dbReference type="ARBA" id="ARBA00023136"/>
    </source>
</evidence>
<feature type="transmembrane region" description="Helical" evidence="6">
    <location>
        <begin position="295"/>
        <end position="313"/>
    </location>
</feature>
<comment type="subcellular location">
    <subcellularLocation>
        <location evidence="1">Cell membrane</location>
        <topology evidence="1">Multi-pass membrane protein</topology>
    </subcellularLocation>
</comment>
<dbReference type="PANTHER" id="PTHR42770:SF7">
    <property type="entry name" value="MEMBRANE PROTEIN"/>
    <property type="match status" value="1"/>
</dbReference>
<evidence type="ECO:0000313" key="7">
    <source>
        <dbReference type="EMBL" id="AUB31960.1"/>
    </source>
</evidence>
<feature type="transmembrane region" description="Helical" evidence="6">
    <location>
        <begin position="350"/>
        <end position="374"/>
    </location>
</feature>
<keyword evidence="4 6" id="KW-1133">Transmembrane helix</keyword>
<feature type="transmembrane region" description="Helical" evidence="6">
    <location>
        <begin position="386"/>
        <end position="409"/>
    </location>
</feature>
<keyword evidence="2" id="KW-1003">Cell membrane</keyword>
<dbReference type="InterPro" id="IPR002293">
    <property type="entry name" value="AA/rel_permease1"/>
</dbReference>
<feature type="transmembrane region" description="Helical" evidence="6">
    <location>
        <begin position="252"/>
        <end position="275"/>
    </location>
</feature>
<keyword evidence="5 6" id="KW-0472">Membrane</keyword>
<feature type="transmembrane region" description="Helical" evidence="6">
    <location>
        <begin position="89"/>
        <end position="114"/>
    </location>
</feature>
<evidence type="ECO:0000256" key="1">
    <source>
        <dbReference type="ARBA" id="ARBA00004651"/>
    </source>
</evidence>
<protein>
    <recommendedName>
        <fullName evidence="9">Permease</fullName>
    </recommendedName>
</protein>
<dbReference type="AlphaFoldDB" id="A0A2K8SGM0"/>
<evidence type="ECO:0000313" key="8">
    <source>
        <dbReference type="Proteomes" id="UP000231823"/>
    </source>
</evidence>
<dbReference type="GO" id="GO:0022857">
    <property type="term" value="F:transmembrane transporter activity"/>
    <property type="evidence" value="ECO:0007669"/>
    <property type="project" value="InterPro"/>
</dbReference>
<sequence length="557" mass="62263">MKTKKEQLGLFSIIWIGFTFIAGITFTASFGEIVLASDGSGIGLHIIWLFVLEGSIAFMCAWAFAKLVRYHPQANGGGSQYVRTTFSKFWGLLMGFFNYSVIPVIGMALIVTMVRANFGPQDDVRFWLVGQNGAGDYGKFGSWGNLYLDLIAFALYMFAATIIFFGIKKYKYVGLIIGYMTWGITVLLMIFGLVAGFINLQTSNPFEVYTQTDLKISEFTKAFTTCFFAFGGIETFITTGKNIKNRSKNMPIAIIIIMIATTSFYIVFSLITMFAIGGKGFSSNPNTQFFGDNNFLKVFGPTLIIICTMLMRFNSSLQITMFGGSTLEPLSSQGYISPVFKKENKENVPVAGVFSTIILFVICATMFLFIPDIIEGVTKSPSPLNYATIASCASILLIAIYGTIIPTAIVQGIRKNVKVQIWEYIAWSITVLFLLFILGSYLWTSLLNPFTNPKGDKIGSPENVQALVSSVFQLVYVSGVIVWAVIQYFLYYKPKMAKMDPNSERAKEIAEYETLFRLLTAEEMQAIAFKEAKEDEEYRQYKAQLKEEKIRNKAVSK</sequence>
<proteinExistence type="predicted"/>
<keyword evidence="8" id="KW-1185">Reference proteome</keyword>
<evidence type="ECO:0008006" key="9">
    <source>
        <dbReference type="Google" id="ProtNLM"/>
    </source>
</evidence>
<dbReference type="EMBL" id="CP025057">
    <property type="protein sequence ID" value="AUB31960.1"/>
    <property type="molecule type" value="Genomic_DNA"/>
</dbReference>
<dbReference type="RefSeq" id="WP_100916914.1">
    <property type="nucleotide sequence ID" value="NZ_CP025057.1"/>
</dbReference>
<dbReference type="OrthoDB" id="401072at2"/>
<evidence type="ECO:0000256" key="6">
    <source>
        <dbReference type="SAM" id="Phobius"/>
    </source>
</evidence>
<evidence type="ECO:0000256" key="2">
    <source>
        <dbReference type="ARBA" id="ARBA00022475"/>
    </source>
</evidence>
<keyword evidence="3 6" id="KW-0812">Transmembrane</keyword>
<organism evidence="7 8">
    <name type="scientific">Spiroplasma floricola 23-6</name>
    <dbReference type="NCBI Taxonomy" id="1336749"/>
    <lineage>
        <taxon>Bacteria</taxon>
        <taxon>Bacillati</taxon>
        <taxon>Mycoplasmatota</taxon>
        <taxon>Mollicutes</taxon>
        <taxon>Entomoplasmatales</taxon>
        <taxon>Spiroplasmataceae</taxon>
        <taxon>Spiroplasma</taxon>
    </lineage>
</organism>
<dbReference type="Gene3D" id="1.20.1740.10">
    <property type="entry name" value="Amino acid/polyamine transporter I"/>
    <property type="match status" value="1"/>
</dbReference>
<feature type="transmembrane region" description="Helical" evidence="6">
    <location>
        <begin position="464"/>
        <end position="491"/>
    </location>
</feature>
<name>A0A2K8SGM0_9MOLU</name>
<dbReference type="InterPro" id="IPR050367">
    <property type="entry name" value="APC_superfamily"/>
</dbReference>
<dbReference type="KEGG" id="sfz:SFLOR_v1c09120"/>
<dbReference type="PANTHER" id="PTHR42770">
    <property type="entry name" value="AMINO ACID TRANSPORTER-RELATED"/>
    <property type="match status" value="1"/>
</dbReference>
<dbReference type="Proteomes" id="UP000231823">
    <property type="component" value="Chromosome"/>
</dbReference>
<feature type="transmembrane region" description="Helical" evidence="6">
    <location>
        <begin position="179"/>
        <end position="199"/>
    </location>
</feature>
<feature type="transmembrane region" description="Helical" evidence="6">
    <location>
        <begin position="42"/>
        <end position="68"/>
    </location>
</feature>